<feature type="region of interest" description="Disordered" evidence="6">
    <location>
        <begin position="159"/>
        <end position="404"/>
    </location>
</feature>
<dbReference type="Proteomes" id="UP000076874">
    <property type="component" value="Unassembled WGS sequence"/>
</dbReference>
<feature type="compositionally biased region" description="Basic residues" evidence="6">
    <location>
        <begin position="294"/>
        <end position="307"/>
    </location>
</feature>
<feature type="compositionally biased region" description="Low complexity" evidence="6">
    <location>
        <begin position="419"/>
        <end position="430"/>
    </location>
</feature>
<dbReference type="InterPro" id="IPR036028">
    <property type="entry name" value="SH3-like_dom_sf"/>
</dbReference>
<proteinExistence type="predicted"/>
<feature type="compositionally biased region" description="Gly residues" evidence="6">
    <location>
        <begin position="835"/>
        <end position="853"/>
    </location>
</feature>
<dbReference type="PROSITE" id="PS50002">
    <property type="entry name" value="SH3"/>
    <property type="match status" value="1"/>
</dbReference>
<evidence type="ECO:0000313" key="8">
    <source>
        <dbReference type="EMBL" id="OAA65918.1"/>
    </source>
</evidence>
<gene>
    <name evidence="8" type="ORF">SPI_02705</name>
</gene>
<evidence type="ECO:0000259" key="7">
    <source>
        <dbReference type="PROSITE" id="PS50002"/>
    </source>
</evidence>
<comment type="caution">
    <text evidence="8">The sequence shown here is derived from an EMBL/GenBank/DDBJ whole genome shotgun (WGS) entry which is preliminary data.</text>
</comment>
<dbReference type="InterPro" id="IPR001452">
    <property type="entry name" value="SH3_domain"/>
</dbReference>
<keyword evidence="4" id="KW-0862">Zinc</keyword>
<feature type="compositionally biased region" description="Low complexity" evidence="6">
    <location>
        <begin position="217"/>
        <end position="240"/>
    </location>
</feature>
<feature type="compositionally biased region" description="Basic residues" evidence="6">
    <location>
        <begin position="39"/>
        <end position="56"/>
    </location>
</feature>
<evidence type="ECO:0000256" key="6">
    <source>
        <dbReference type="SAM" id="MobiDB-lite"/>
    </source>
</evidence>
<dbReference type="AlphaFoldDB" id="A0A162KC54"/>
<feature type="compositionally biased region" description="Low complexity" evidence="6">
    <location>
        <begin position="187"/>
        <end position="202"/>
    </location>
</feature>
<feature type="region of interest" description="Disordered" evidence="6">
    <location>
        <begin position="418"/>
        <end position="465"/>
    </location>
</feature>
<feature type="compositionally biased region" description="Polar residues" evidence="6">
    <location>
        <begin position="311"/>
        <end position="341"/>
    </location>
</feature>
<name>A0A162KC54_9HYPO</name>
<feature type="compositionally biased region" description="Low complexity" evidence="6">
    <location>
        <begin position="720"/>
        <end position="738"/>
    </location>
</feature>
<feature type="compositionally biased region" description="Low complexity" evidence="6">
    <location>
        <begin position="64"/>
        <end position="80"/>
    </location>
</feature>
<feature type="compositionally biased region" description="Low complexity" evidence="6">
    <location>
        <begin position="445"/>
        <end position="455"/>
    </location>
</feature>
<evidence type="ECO:0000256" key="4">
    <source>
        <dbReference type="ARBA" id="ARBA00022833"/>
    </source>
</evidence>
<keyword evidence="9" id="KW-1185">Reference proteome</keyword>
<dbReference type="GO" id="GO:0008270">
    <property type="term" value="F:zinc ion binding"/>
    <property type="evidence" value="ECO:0007669"/>
    <property type="project" value="UniProtKB-KW"/>
</dbReference>
<dbReference type="Gene3D" id="3.30.60.90">
    <property type="match status" value="1"/>
</dbReference>
<feature type="region of interest" description="Disordered" evidence="6">
    <location>
        <begin position="1"/>
        <end position="80"/>
    </location>
</feature>
<evidence type="ECO:0000256" key="2">
    <source>
        <dbReference type="ARBA" id="ARBA00022723"/>
    </source>
</evidence>
<dbReference type="OrthoDB" id="1305878at2759"/>
<evidence type="ECO:0000256" key="1">
    <source>
        <dbReference type="ARBA" id="ARBA00022443"/>
    </source>
</evidence>
<keyword evidence="1 5" id="KW-0728">SH3 domain</keyword>
<keyword evidence="2" id="KW-0479">Metal-binding</keyword>
<feature type="region of interest" description="Disordered" evidence="6">
    <location>
        <begin position="678"/>
        <end position="738"/>
    </location>
</feature>
<dbReference type="EMBL" id="AZHD01000003">
    <property type="protein sequence ID" value="OAA65918.1"/>
    <property type="molecule type" value="Genomic_DNA"/>
</dbReference>
<accession>A0A162KC54</accession>
<feature type="region of interest" description="Disordered" evidence="6">
    <location>
        <begin position="571"/>
        <end position="599"/>
    </location>
</feature>
<dbReference type="SMART" id="SM00326">
    <property type="entry name" value="SH3"/>
    <property type="match status" value="1"/>
</dbReference>
<dbReference type="InterPro" id="IPR043145">
    <property type="entry name" value="Znf_ZZ_sf"/>
</dbReference>
<evidence type="ECO:0000313" key="9">
    <source>
        <dbReference type="Proteomes" id="UP000076874"/>
    </source>
</evidence>
<dbReference type="STRING" id="1081102.A0A162KC54"/>
<feature type="domain" description="SH3" evidence="7">
    <location>
        <begin position="941"/>
        <end position="1000"/>
    </location>
</feature>
<reference evidence="8 9" key="1">
    <citation type="journal article" date="2016" name="Genome Biol. Evol.">
        <title>Divergent and convergent evolution of fungal pathogenicity.</title>
        <authorList>
            <person name="Shang Y."/>
            <person name="Xiao G."/>
            <person name="Zheng P."/>
            <person name="Cen K."/>
            <person name="Zhan S."/>
            <person name="Wang C."/>
        </authorList>
    </citation>
    <scope>NUCLEOTIDE SEQUENCE [LARGE SCALE GENOMIC DNA]</scope>
    <source>
        <strain evidence="8 9">RCEF 264</strain>
    </source>
</reference>
<dbReference type="Gene3D" id="2.30.30.40">
    <property type="entry name" value="SH3 Domains"/>
    <property type="match status" value="1"/>
</dbReference>
<feature type="compositionally biased region" description="Low complexity" evidence="6">
    <location>
        <begin position="1"/>
        <end position="11"/>
    </location>
</feature>
<protein>
    <submittedName>
        <fullName evidence="8">Sh3 domain containing protein</fullName>
    </submittedName>
</protein>
<dbReference type="SUPFAM" id="SSF50044">
    <property type="entry name" value="SH3-domain"/>
    <property type="match status" value="1"/>
</dbReference>
<organism evidence="8 9">
    <name type="scientific">Niveomyces insectorum RCEF 264</name>
    <dbReference type="NCBI Taxonomy" id="1081102"/>
    <lineage>
        <taxon>Eukaryota</taxon>
        <taxon>Fungi</taxon>
        <taxon>Dikarya</taxon>
        <taxon>Ascomycota</taxon>
        <taxon>Pezizomycotina</taxon>
        <taxon>Sordariomycetes</taxon>
        <taxon>Hypocreomycetidae</taxon>
        <taxon>Hypocreales</taxon>
        <taxon>Cordycipitaceae</taxon>
        <taxon>Niveomyces</taxon>
    </lineage>
</organism>
<dbReference type="SUPFAM" id="SSF57850">
    <property type="entry name" value="RING/U-box"/>
    <property type="match status" value="2"/>
</dbReference>
<feature type="compositionally biased region" description="Low complexity" evidence="6">
    <location>
        <begin position="370"/>
        <end position="404"/>
    </location>
</feature>
<feature type="region of interest" description="Disordered" evidence="6">
    <location>
        <begin position="834"/>
        <end position="856"/>
    </location>
</feature>
<keyword evidence="3" id="KW-0863">Zinc-finger</keyword>
<evidence type="ECO:0000256" key="3">
    <source>
        <dbReference type="ARBA" id="ARBA00022771"/>
    </source>
</evidence>
<feature type="compositionally biased region" description="Low complexity" evidence="6">
    <location>
        <begin position="267"/>
        <end position="284"/>
    </location>
</feature>
<feature type="compositionally biased region" description="Pro residues" evidence="6">
    <location>
        <begin position="690"/>
        <end position="706"/>
    </location>
</feature>
<sequence length="1000" mass="104720">MGAEVARNNVARENRRRRRQVLRGLSAADSASDEDGRLAVRRHHHSGSSSSSRRRSGGSPGHVPTAAAAAESATPSTTAADAERIVGHQSSLRSLISGAHEQPLFAPGSSAAADALDIEREIAEFAQQIQEEGLLDGLDLDNVDLVNDNELSQRIAEAYQRRQRGRTRPDGHSSRRRNASAVSHSDVPTVATTAAGTGAGTPTHDRSPRRPTLAVPGATAGSSVPPSSSRTSSRQRSQSHSSHRSTRSTGSVGGGSVVSGGNNALVPPAASSPAAASSNTTSSNHLEVRDVHAQQRHSHQHHHQRRRTASEGRSATTLPTNVSADDNTNTVARPNARSQTDLPLRPAKPTGGHRVSGAGEPPTPTSRPGPSAVVSTTSSASARAAIADPSPSSSSSSLGSAASPTATSFHARALAMGLPRSSPQQQPRQSLAELPASSDDDRARGPAAATVASAAPSQRPANNRTPPAVLALAANFAALPVAFDRYEETSPASASTASPILPPPPPPPTTLELACSRCGKANIAYDVHYNCAVCHHGDWNLCQACYRAGRGCLHWFGFGYAAWRRWEHQKQQQQQKIGAAGERRRDEQHAVASPAPAPPHMLTANRYVVPPASVADADPHDWLESGVFCAGCQAWANSCYWRCDVCNDGDWGFCNDCVNQGRCCTHPLLPLTHEPQAAETADNTPTGSSIPPPPPAIPFPTPPPRPRSSALLQVAHKPDSTTAASSSLSSSSSTATVTTPRIGSFRPLVFTTTCARCRQTIPPTRARFHCYACRGVDATRNEAAGLGDYDLCQACYTGGRLSDGMTMAVENGVAGWRRCFAGHRMVVTVFRADGDGGGGGGGSGGSGGSGGNGSATTGVLRRVVVQDLVGGWRLQTTASTSARPTGADGPAVETWYVGSAETRLHEWTVARDVRQSAQAVGSGRTATTAADSAAFPPPSGGLGRAAVARWAWYPEAGADDELPFPRKAEIREIEDVNGEWFYGVYMGRQGLFPGGYVTVI</sequence>
<evidence type="ECO:0000256" key="5">
    <source>
        <dbReference type="PROSITE-ProRule" id="PRU00192"/>
    </source>
</evidence>